<keyword evidence="3" id="KW-1185">Reference proteome</keyword>
<dbReference type="EMBL" id="JAUKTV010000015">
    <property type="protein sequence ID" value="KAK0714370.1"/>
    <property type="molecule type" value="Genomic_DNA"/>
</dbReference>
<evidence type="ECO:0000256" key="1">
    <source>
        <dbReference type="SAM" id="MobiDB-lite"/>
    </source>
</evidence>
<reference evidence="2" key="1">
    <citation type="submission" date="2023-06" db="EMBL/GenBank/DDBJ databases">
        <title>Genome-scale phylogeny and comparative genomics of the fungal order Sordariales.</title>
        <authorList>
            <consortium name="Lawrence Berkeley National Laboratory"/>
            <person name="Hensen N."/>
            <person name="Bonometti L."/>
            <person name="Westerberg I."/>
            <person name="Brannstrom I.O."/>
            <person name="Guillou S."/>
            <person name="Cros-Aarteil S."/>
            <person name="Calhoun S."/>
            <person name="Haridas S."/>
            <person name="Kuo A."/>
            <person name="Mondo S."/>
            <person name="Pangilinan J."/>
            <person name="Riley R."/>
            <person name="Labutti K."/>
            <person name="Andreopoulos B."/>
            <person name="Lipzen A."/>
            <person name="Chen C."/>
            <person name="Yanf M."/>
            <person name="Daum C."/>
            <person name="Ng V."/>
            <person name="Clum A."/>
            <person name="Steindorff A."/>
            <person name="Ohm R."/>
            <person name="Martin F."/>
            <person name="Silar P."/>
            <person name="Natvig D."/>
            <person name="Lalanne C."/>
            <person name="Gautier V."/>
            <person name="Ament-Velasquez S.L."/>
            <person name="Kruys A."/>
            <person name="Hutchinson M.I."/>
            <person name="Powell A.J."/>
            <person name="Barry K."/>
            <person name="Miller A.N."/>
            <person name="Grigoriev I.V."/>
            <person name="Debuchy R."/>
            <person name="Gladieux P."/>
            <person name="Thoren M.H."/>
            <person name="Johannesson H."/>
        </authorList>
    </citation>
    <scope>NUCLEOTIDE SEQUENCE</scope>
    <source>
        <strain evidence="2">CBS 540.89</strain>
    </source>
</reference>
<gene>
    <name evidence="2" type="ORF">B0T21DRAFT_454609</name>
</gene>
<evidence type="ECO:0008006" key="4">
    <source>
        <dbReference type="Google" id="ProtNLM"/>
    </source>
</evidence>
<accession>A0AA40AEK3</accession>
<dbReference type="Proteomes" id="UP001172159">
    <property type="component" value="Unassembled WGS sequence"/>
</dbReference>
<organism evidence="2 3">
    <name type="scientific">Apiosordaria backusii</name>
    <dbReference type="NCBI Taxonomy" id="314023"/>
    <lineage>
        <taxon>Eukaryota</taxon>
        <taxon>Fungi</taxon>
        <taxon>Dikarya</taxon>
        <taxon>Ascomycota</taxon>
        <taxon>Pezizomycotina</taxon>
        <taxon>Sordariomycetes</taxon>
        <taxon>Sordariomycetidae</taxon>
        <taxon>Sordariales</taxon>
        <taxon>Lasiosphaeriaceae</taxon>
        <taxon>Apiosordaria</taxon>
    </lineage>
</organism>
<proteinExistence type="predicted"/>
<feature type="region of interest" description="Disordered" evidence="1">
    <location>
        <begin position="390"/>
        <end position="428"/>
    </location>
</feature>
<evidence type="ECO:0000313" key="2">
    <source>
        <dbReference type="EMBL" id="KAK0714370.1"/>
    </source>
</evidence>
<protein>
    <recommendedName>
        <fullName evidence="4">HNH nuclease domain-containing protein</fullName>
    </recommendedName>
</protein>
<sequence>MDDEWVLVRSAEDDARHQSMVKEADERMLLARQALKLAHTIRPWTAPVFTEFDAITFSTWMLVPLHVVRDFLQKVIEKKDPIDGLGLIERCIRVGQGGLFYCMRDLLFIFLEHGNSEAQKLPLDHRGGYHIPIAGEDMVPTRTEKLFVPLSRSLPEQKESEAYRARERDNHACIFLKTLDPQAVHIIPRWFGFSKYNQTLLNESLRNLDDLKFFPWKNGNYQSFSGDFEGDVDFLWNMISMNSLLQDEWEKLHFGLEVAGSLTPSPNNRARSRLRLRWHWLPIYDEAKDTDPLRWLDINGNLDDHLPAPPVISQKPTYGSNHWIKTGDIFEMDVDNKNLDKTLRAFELRWTLTQLAHMSGAVGSPELLCINFDVDKDEMLLPVYESDRERHSRIKRGRRKQVDPNWTRPVRGTKRRNTDNVKNRIPPL</sequence>
<evidence type="ECO:0000313" key="3">
    <source>
        <dbReference type="Proteomes" id="UP001172159"/>
    </source>
</evidence>
<name>A0AA40AEK3_9PEZI</name>
<comment type="caution">
    <text evidence="2">The sequence shown here is derived from an EMBL/GenBank/DDBJ whole genome shotgun (WGS) entry which is preliminary data.</text>
</comment>
<dbReference type="AlphaFoldDB" id="A0AA40AEK3"/>